<sequence length="228" mass="25376">MRADFKDVPAVLDYVNKTWIPHKTKFVSAWTYDCLHLRNTTTSCVEGAHAMLKRFLQVLTGDLHAVREEIGRVLAHQVGELKAAEAKEHIRVPHRLRITLFANLVGRIRHFALNLFYGRRQQLNGNAKLPECTGVFQKTLGLPCAQDLAKIPAGAGDLLTDVHLHWHLDIKDIAMDGNCGFHAVAAALNDMHPERNMDWRQTSGVGWQLGVTGGVGWRLEVGVAIAIP</sequence>
<evidence type="ECO:0000313" key="2">
    <source>
        <dbReference type="Proteomes" id="UP000077202"/>
    </source>
</evidence>
<proteinExistence type="predicted"/>
<organism evidence="1 2">
    <name type="scientific">Marchantia polymorpha subsp. ruderalis</name>
    <dbReference type="NCBI Taxonomy" id="1480154"/>
    <lineage>
        <taxon>Eukaryota</taxon>
        <taxon>Viridiplantae</taxon>
        <taxon>Streptophyta</taxon>
        <taxon>Embryophyta</taxon>
        <taxon>Marchantiophyta</taxon>
        <taxon>Marchantiopsida</taxon>
        <taxon>Marchantiidae</taxon>
        <taxon>Marchantiales</taxon>
        <taxon>Marchantiaceae</taxon>
        <taxon>Marchantia</taxon>
    </lineage>
</organism>
<keyword evidence="2" id="KW-1185">Reference proteome</keyword>
<comment type="caution">
    <text evidence="1">The sequence shown here is derived from an EMBL/GenBank/DDBJ whole genome shotgun (WGS) entry which is preliminary data.</text>
</comment>
<evidence type="ECO:0008006" key="3">
    <source>
        <dbReference type="Google" id="ProtNLM"/>
    </source>
</evidence>
<name>A0A176W8W9_MARPO</name>
<gene>
    <name evidence="1" type="ORF">AXG93_4486s1120</name>
</gene>
<dbReference type="AlphaFoldDB" id="A0A176W8W9"/>
<protein>
    <recommendedName>
        <fullName evidence="3">Protein FAR1-RELATED SEQUENCE</fullName>
    </recommendedName>
</protein>
<accession>A0A176W8W9</accession>
<evidence type="ECO:0000313" key="1">
    <source>
        <dbReference type="EMBL" id="OAE29540.1"/>
    </source>
</evidence>
<dbReference type="Proteomes" id="UP000077202">
    <property type="component" value="Unassembled WGS sequence"/>
</dbReference>
<dbReference type="EMBL" id="LVLJ01001453">
    <property type="protein sequence ID" value="OAE29540.1"/>
    <property type="molecule type" value="Genomic_DNA"/>
</dbReference>
<reference evidence="1" key="1">
    <citation type="submission" date="2016-03" db="EMBL/GenBank/DDBJ databases">
        <title>Mechanisms controlling the formation of the plant cell surface in tip-growing cells are functionally conserved among land plants.</title>
        <authorList>
            <person name="Honkanen S."/>
            <person name="Jones V.A."/>
            <person name="Morieri G."/>
            <person name="Champion C."/>
            <person name="Hetherington A.J."/>
            <person name="Kelly S."/>
            <person name="Saint-Marcoux D."/>
            <person name="Proust H."/>
            <person name="Prescott H."/>
            <person name="Dolan L."/>
        </authorList>
    </citation>
    <scope>NUCLEOTIDE SEQUENCE [LARGE SCALE GENOMIC DNA]</scope>
    <source>
        <tissue evidence="1">Whole gametophyte</tissue>
    </source>
</reference>